<keyword evidence="2" id="KW-1185">Reference proteome</keyword>
<evidence type="ECO:0000313" key="2">
    <source>
        <dbReference type="Proteomes" id="UP000307999"/>
    </source>
</evidence>
<dbReference type="Proteomes" id="UP000307999">
    <property type="component" value="Unassembled WGS sequence"/>
</dbReference>
<name>A0A4U1B600_9GAMM</name>
<gene>
    <name evidence="1" type="ORF">E8M12_10120</name>
</gene>
<comment type="caution">
    <text evidence="1">The sequence shown here is derived from an EMBL/GenBank/DDBJ whole genome shotgun (WGS) entry which is preliminary data.</text>
</comment>
<dbReference type="RefSeq" id="WP_136736030.1">
    <property type="nucleotide sequence ID" value="NZ_SWDB01000022.1"/>
</dbReference>
<dbReference type="EMBL" id="SWDB01000022">
    <property type="protein sequence ID" value="TKB45172.1"/>
    <property type="molecule type" value="Genomic_DNA"/>
</dbReference>
<sequence length="382" mass="44167">MINTLYIHAGSHKTGSTSIQRFLRLNEDSLREDGIATPGLKGILKPTPDLNNYGLFPQAFHALARVRQPIALISRENFSWVDDINKLLELRDVLYQYAHKVKIIFYLRRQDSLAISQKQEGTKWFDCSIAYGHEPTALPGELSSVARRYLDFESKISMWAKVFAKDNMILRVFEPEHLVECDVVKDFCHVLGLETDYYQFPEKANESLGRISQLFLHQSHPAFADGSMARHRLIRAVRDFDKRVTDEQKLLPGRQQAVEFYQQFKAANGRLNQDYQLTEREYLFNDDFSHYPETGNGEILSLTQVNEIYADLFADFSFVDSHEESDYKRRQSAKLRDIAMSLPAACHDQKVQLLTLALQLNPNGHFIRKQLTQLTTRTMVEQ</sequence>
<dbReference type="OrthoDB" id="547265at2"/>
<accession>A0A4U1B600</accession>
<evidence type="ECO:0008006" key="3">
    <source>
        <dbReference type="Google" id="ProtNLM"/>
    </source>
</evidence>
<proteinExistence type="predicted"/>
<evidence type="ECO:0000313" key="1">
    <source>
        <dbReference type="EMBL" id="TKB45172.1"/>
    </source>
</evidence>
<dbReference type="SUPFAM" id="SSF52540">
    <property type="entry name" value="P-loop containing nucleoside triphosphate hydrolases"/>
    <property type="match status" value="1"/>
</dbReference>
<reference evidence="1 2" key="1">
    <citation type="submission" date="2019-04" db="EMBL/GenBank/DDBJ databases">
        <title>Thalassotalea guangxiensis sp. nov., isolated from sediment of the coastal wetland.</title>
        <authorList>
            <person name="Zheng S."/>
            <person name="Zhang D."/>
        </authorList>
    </citation>
    <scope>NUCLEOTIDE SEQUENCE [LARGE SCALE GENOMIC DNA]</scope>
    <source>
        <strain evidence="1 2">ZS-4</strain>
    </source>
</reference>
<protein>
    <recommendedName>
        <fullName evidence="3">Sulfotransferase family protein</fullName>
    </recommendedName>
</protein>
<dbReference type="InterPro" id="IPR027417">
    <property type="entry name" value="P-loop_NTPase"/>
</dbReference>
<dbReference type="AlphaFoldDB" id="A0A4U1B600"/>
<organism evidence="1 2">
    <name type="scientific">Thalassotalea mangrovi</name>
    <dbReference type="NCBI Taxonomy" id="2572245"/>
    <lineage>
        <taxon>Bacteria</taxon>
        <taxon>Pseudomonadati</taxon>
        <taxon>Pseudomonadota</taxon>
        <taxon>Gammaproteobacteria</taxon>
        <taxon>Alteromonadales</taxon>
        <taxon>Colwelliaceae</taxon>
        <taxon>Thalassotalea</taxon>
    </lineage>
</organism>